<name>A0ABT2LP19_9HYPH</name>
<gene>
    <name evidence="2" type="ORF">N5A92_07745</name>
</gene>
<accession>A0ABT2LP19</accession>
<evidence type="ECO:0000259" key="1">
    <source>
        <dbReference type="Pfam" id="PF09335"/>
    </source>
</evidence>
<comment type="caution">
    <text evidence="2">The sequence shown here is derived from an EMBL/GenBank/DDBJ whole genome shotgun (WGS) entry which is preliminary data.</text>
</comment>
<keyword evidence="3" id="KW-1185">Reference proteome</keyword>
<dbReference type="InterPro" id="IPR032816">
    <property type="entry name" value="VTT_dom"/>
</dbReference>
<evidence type="ECO:0000313" key="2">
    <source>
        <dbReference type="EMBL" id="MCT7374929.1"/>
    </source>
</evidence>
<dbReference type="PANTHER" id="PTHR42709:SF4">
    <property type="entry name" value="INNER MEMBRANE PROTEIN YQAA"/>
    <property type="match status" value="1"/>
</dbReference>
<organism evidence="2 3">
    <name type="scientific">Chelativorans salis</name>
    <dbReference type="NCBI Taxonomy" id="2978478"/>
    <lineage>
        <taxon>Bacteria</taxon>
        <taxon>Pseudomonadati</taxon>
        <taxon>Pseudomonadota</taxon>
        <taxon>Alphaproteobacteria</taxon>
        <taxon>Hyphomicrobiales</taxon>
        <taxon>Phyllobacteriaceae</taxon>
        <taxon>Chelativorans</taxon>
    </lineage>
</organism>
<dbReference type="Proteomes" id="UP001320831">
    <property type="component" value="Unassembled WGS sequence"/>
</dbReference>
<dbReference type="InterPro" id="IPR051311">
    <property type="entry name" value="DedA_domain"/>
</dbReference>
<dbReference type="Pfam" id="PF09335">
    <property type="entry name" value="VTT_dom"/>
    <property type="match status" value="1"/>
</dbReference>
<proteinExistence type="predicted"/>
<evidence type="ECO:0000313" key="3">
    <source>
        <dbReference type="Proteomes" id="UP001320831"/>
    </source>
</evidence>
<reference evidence="2 3" key="1">
    <citation type="submission" date="2022-09" db="EMBL/GenBank/DDBJ databases">
        <title>Chelativorans salina sp. nov., a novel slightly halophilic bacterium isolated from a saline lake sediment enrichment.</title>
        <authorList>
            <person name="Gao L."/>
            <person name="Fang B.-Z."/>
            <person name="Li W.-J."/>
        </authorList>
    </citation>
    <scope>NUCLEOTIDE SEQUENCE [LARGE SCALE GENOMIC DNA]</scope>
    <source>
        <strain evidence="2 3">EGI FJ00035</strain>
    </source>
</reference>
<protein>
    <submittedName>
        <fullName evidence="2">DedA family protein</fullName>
    </submittedName>
</protein>
<feature type="domain" description="VTT" evidence="1">
    <location>
        <begin position="23"/>
        <end position="137"/>
    </location>
</feature>
<dbReference type="RefSeq" id="WP_260901526.1">
    <property type="nucleotide sequence ID" value="NZ_JAOCZP010000002.1"/>
</dbReference>
<dbReference type="PANTHER" id="PTHR42709">
    <property type="entry name" value="ALKALINE PHOSPHATASE LIKE PROTEIN"/>
    <property type="match status" value="1"/>
</dbReference>
<dbReference type="EMBL" id="JAOCZP010000002">
    <property type="protein sequence ID" value="MCT7374929.1"/>
    <property type="molecule type" value="Genomic_DNA"/>
</dbReference>
<sequence>MIAASFSLFFASFLSATLLPGASELLLIALLTQSPEAAGILVAVAAAGNTAGSAVNYALGYWIGRPVAERLPFILTKKRLEQAEGWFGRYGRWSLLFSWLPIVGDPLTAIAGVLKTGFGPFLVLVALGKTARYMAVAAGVQAVALW</sequence>